<dbReference type="Proteomes" id="UP001342418">
    <property type="component" value="Chromosome"/>
</dbReference>
<dbReference type="Gene3D" id="3.30.720.120">
    <property type="match status" value="1"/>
</dbReference>
<dbReference type="SUPFAM" id="SSF54593">
    <property type="entry name" value="Glyoxalase/Bleomycin resistance protein/Dihydroxybiphenyl dioxygenase"/>
    <property type="match status" value="1"/>
</dbReference>
<evidence type="ECO:0000313" key="3">
    <source>
        <dbReference type="Proteomes" id="UP001342418"/>
    </source>
</evidence>
<accession>A0ABY5ML52</accession>
<keyword evidence="3" id="KW-1185">Reference proteome</keyword>
<dbReference type="Pfam" id="PF00903">
    <property type="entry name" value="Glyoxalase"/>
    <property type="match status" value="1"/>
</dbReference>
<proteinExistence type="predicted"/>
<dbReference type="InterPro" id="IPR037523">
    <property type="entry name" value="VOC_core"/>
</dbReference>
<evidence type="ECO:0000313" key="2">
    <source>
        <dbReference type="EMBL" id="UUP18690.1"/>
    </source>
</evidence>
<reference evidence="2 3" key="1">
    <citation type="submission" date="2018-07" db="EMBL/GenBank/DDBJ databases">
        <title>Genome sequence of Nitratireductor thuwali#1536.</title>
        <authorList>
            <person name="Michoud G."/>
            <person name="Merlino G."/>
            <person name="Sefrji F.O."/>
            <person name="Daffonchio D."/>
        </authorList>
    </citation>
    <scope>NUCLEOTIDE SEQUENCE [LARGE SCALE GENOMIC DNA]</scope>
    <source>
        <strain evidence="3">Nit1536</strain>
    </source>
</reference>
<feature type="domain" description="VOC" evidence="1">
    <location>
        <begin position="12"/>
        <end position="131"/>
    </location>
</feature>
<dbReference type="InterPro" id="IPR029068">
    <property type="entry name" value="Glyas_Bleomycin-R_OHBP_Dase"/>
</dbReference>
<gene>
    <name evidence="2" type="ORF">NTH_03174</name>
</gene>
<dbReference type="PROSITE" id="PS51819">
    <property type="entry name" value="VOC"/>
    <property type="match status" value="1"/>
</dbReference>
<protein>
    <recommendedName>
        <fullName evidence="1">VOC domain-containing protein</fullName>
    </recommendedName>
</protein>
<evidence type="ECO:0000259" key="1">
    <source>
        <dbReference type="PROSITE" id="PS51819"/>
    </source>
</evidence>
<dbReference type="CDD" id="cd07246">
    <property type="entry name" value="VOC_like"/>
    <property type="match status" value="1"/>
</dbReference>
<dbReference type="PANTHER" id="PTHR34109:SF1">
    <property type="entry name" value="VOC DOMAIN-CONTAINING PROTEIN"/>
    <property type="match status" value="1"/>
</dbReference>
<dbReference type="Gene3D" id="3.30.720.110">
    <property type="match status" value="1"/>
</dbReference>
<organism evidence="2 3">
    <name type="scientific">Nitratireductor thuwali</name>
    <dbReference type="NCBI Taxonomy" id="2267699"/>
    <lineage>
        <taxon>Bacteria</taxon>
        <taxon>Pseudomonadati</taxon>
        <taxon>Pseudomonadota</taxon>
        <taxon>Alphaproteobacteria</taxon>
        <taxon>Hyphomicrobiales</taxon>
        <taxon>Phyllobacteriaceae</taxon>
        <taxon>Nitratireductor</taxon>
    </lineage>
</organism>
<dbReference type="InterPro" id="IPR004360">
    <property type="entry name" value="Glyas_Fos-R_dOase_dom"/>
</dbReference>
<dbReference type="EMBL" id="CP030941">
    <property type="protein sequence ID" value="UUP18690.1"/>
    <property type="molecule type" value="Genomic_DNA"/>
</dbReference>
<sequence>MAGQTPPPVPEGYHSVNPWIIPKGASGLIKFLEHVFSAVETKEARIPDRDGLLIHSEVRIGDSVIMIFDSKEDWPQTPSFLQVYVEDAESVLTRARNAGAEVVTELSDFMFGEKIARFFDPWGNLWWVHQRAEEVDQAAESARVEQEMESFDSEATDYVYDTLMRAMRDLRSRSR</sequence>
<dbReference type="PANTHER" id="PTHR34109">
    <property type="entry name" value="BNAUNNG04460D PROTEIN-RELATED"/>
    <property type="match status" value="1"/>
</dbReference>
<name>A0ABY5ML52_9HYPH</name>